<keyword evidence="2" id="KW-1185">Reference proteome</keyword>
<dbReference type="Proteomes" id="UP001160148">
    <property type="component" value="Unassembled WGS sequence"/>
</dbReference>
<dbReference type="EMBL" id="CARXXK010000002">
    <property type="protein sequence ID" value="CAI6359300.1"/>
    <property type="molecule type" value="Genomic_DNA"/>
</dbReference>
<name>A0AAV0WTD7_9HEMI</name>
<proteinExistence type="predicted"/>
<sequence>MTRETGQLVVDTPARRHNMQNSQPGRYHVGWEGEYASLVGGLRVESPTLIAARFCDELRKQPLFRVELGINTDRTCAHAAYDGYLVVHLRWQCN</sequence>
<protein>
    <submittedName>
        <fullName evidence="1">Uncharacterized protein</fullName>
    </submittedName>
</protein>
<organism evidence="1 2">
    <name type="scientific">Macrosiphum euphorbiae</name>
    <name type="common">potato aphid</name>
    <dbReference type="NCBI Taxonomy" id="13131"/>
    <lineage>
        <taxon>Eukaryota</taxon>
        <taxon>Metazoa</taxon>
        <taxon>Ecdysozoa</taxon>
        <taxon>Arthropoda</taxon>
        <taxon>Hexapoda</taxon>
        <taxon>Insecta</taxon>
        <taxon>Pterygota</taxon>
        <taxon>Neoptera</taxon>
        <taxon>Paraneoptera</taxon>
        <taxon>Hemiptera</taxon>
        <taxon>Sternorrhyncha</taxon>
        <taxon>Aphidomorpha</taxon>
        <taxon>Aphidoidea</taxon>
        <taxon>Aphididae</taxon>
        <taxon>Macrosiphini</taxon>
        <taxon>Macrosiphum</taxon>
    </lineage>
</organism>
<comment type="caution">
    <text evidence="1">The sequence shown here is derived from an EMBL/GenBank/DDBJ whole genome shotgun (WGS) entry which is preliminary data.</text>
</comment>
<dbReference type="AlphaFoldDB" id="A0AAV0WTD7"/>
<gene>
    <name evidence="1" type="ORF">MEUPH1_LOCUS14725</name>
</gene>
<evidence type="ECO:0000313" key="2">
    <source>
        <dbReference type="Proteomes" id="UP001160148"/>
    </source>
</evidence>
<reference evidence="1 2" key="1">
    <citation type="submission" date="2023-01" db="EMBL/GenBank/DDBJ databases">
        <authorList>
            <person name="Whitehead M."/>
        </authorList>
    </citation>
    <scope>NUCLEOTIDE SEQUENCE [LARGE SCALE GENOMIC DNA]</scope>
</reference>
<accession>A0AAV0WTD7</accession>
<evidence type="ECO:0000313" key="1">
    <source>
        <dbReference type="EMBL" id="CAI6359300.1"/>
    </source>
</evidence>